<keyword evidence="4 6" id="KW-1133">Transmembrane helix</keyword>
<dbReference type="AlphaFoldDB" id="A0A3S3RNL0"/>
<evidence type="ECO:0000256" key="3">
    <source>
        <dbReference type="ARBA" id="ARBA00022692"/>
    </source>
</evidence>
<protein>
    <recommendedName>
        <fullName evidence="7">Type II secretion system protein GspF domain-containing protein</fullName>
    </recommendedName>
</protein>
<feature type="transmembrane region" description="Helical" evidence="6">
    <location>
        <begin position="41"/>
        <end position="62"/>
    </location>
</feature>
<proteinExistence type="predicted"/>
<feature type="transmembrane region" description="Helical" evidence="6">
    <location>
        <begin position="172"/>
        <end position="196"/>
    </location>
</feature>
<evidence type="ECO:0000256" key="5">
    <source>
        <dbReference type="ARBA" id="ARBA00023136"/>
    </source>
</evidence>
<keyword evidence="5 6" id="KW-0472">Membrane</keyword>
<feature type="domain" description="Type II secretion system protein GspF" evidence="7">
    <location>
        <begin position="216"/>
        <end position="343"/>
    </location>
</feature>
<dbReference type="GO" id="GO:0005886">
    <property type="term" value="C:plasma membrane"/>
    <property type="evidence" value="ECO:0007669"/>
    <property type="project" value="UniProtKB-SubCell"/>
</dbReference>
<accession>A0A3S3RNL0</accession>
<feature type="transmembrane region" description="Helical" evidence="6">
    <location>
        <begin position="359"/>
        <end position="380"/>
    </location>
</feature>
<dbReference type="InterPro" id="IPR018076">
    <property type="entry name" value="T2SS_GspF_dom"/>
</dbReference>
<name>A0A3S3RNL0_METS7</name>
<dbReference type="InterPro" id="IPR056569">
    <property type="entry name" value="ArlJ-like"/>
</dbReference>
<dbReference type="Pfam" id="PF00482">
    <property type="entry name" value="T2SSF"/>
    <property type="match status" value="1"/>
</dbReference>
<comment type="caution">
    <text evidence="8">The sequence shown here is derived from an EMBL/GenBank/DDBJ whole genome shotgun (WGS) entry which is preliminary data.</text>
</comment>
<comment type="subcellular location">
    <subcellularLocation>
        <location evidence="1">Cell membrane</location>
        <topology evidence="1">Multi-pass membrane protein</topology>
    </subcellularLocation>
</comment>
<evidence type="ECO:0000313" key="9">
    <source>
        <dbReference type="Proteomes" id="UP000288215"/>
    </source>
</evidence>
<feature type="transmembrane region" description="Helical" evidence="6">
    <location>
        <begin position="142"/>
        <end position="166"/>
    </location>
</feature>
<keyword evidence="3 6" id="KW-0812">Transmembrane</keyword>
<feature type="transmembrane region" description="Helical" evidence="6">
    <location>
        <begin position="12"/>
        <end position="35"/>
    </location>
</feature>
<dbReference type="PANTHER" id="PTHR35402">
    <property type="entry name" value="INTEGRAL MEMBRANE PROTEIN-RELATED"/>
    <property type="match status" value="1"/>
</dbReference>
<evidence type="ECO:0000256" key="6">
    <source>
        <dbReference type="SAM" id="Phobius"/>
    </source>
</evidence>
<dbReference type="EMBL" id="RXGA01000002">
    <property type="protein sequence ID" value="RWX73952.1"/>
    <property type="molecule type" value="Genomic_DNA"/>
</dbReference>
<evidence type="ECO:0000256" key="2">
    <source>
        <dbReference type="ARBA" id="ARBA00022475"/>
    </source>
</evidence>
<dbReference type="Proteomes" id="UP000288215">
    <property type="component" value="Unassembled WGS sequence"/>
</dbReference>
<gene>
    <name evidence="8" type="ORF">Metus_0731</name>
</gene>
<evidence type="ECO:0000313" key="8">
    <source>
        <dbReference type="EMBL" id="RWX73952.1"/>
    </source>
</evidence>
<sequence length="388" mass="42671">MSQTKGASLPDVLLLCLIAILVAFTVSFLLIFRAIGAINAFGASLGVSLLAAVAVFGITYTYPRLSSHIKLKEKVKVEEIEKGIMGKEEGKKKEKKSKFEFPDIGAFAYKIFGGAAEKIHPQMKDLDCNLRRALIRSTAEKYIAKMILVTAIIFAATFAVTTPILIRWAMPFIALGMGLSLAAIAGAVGFMVMYIYPSLAAGSRRSKIDASLNFTTQYMAILAGAEVTPERIFKSLMNSDVDQVIKDEIGEIIKRMDIFGEDFYTALNSRIMETPSRKFADLLKGMLAVGSMGGNLRRYLHLQGKTFMRQRRIDLKRQLDGLGILAEIYISMGVVLPIIIIIMLATMSFIGSSGIDSLMWMYVTTFVLIPATSALMLLIIDTSVPKEE</sequence>
<evidence type="ECO:0000256" key="4">
    <source>
        <dbReference type="ARBA" id="ARBA00022989"/>
    </source>
</evidence>
<feature type="transmembrane region" description="Helical" evidence="6">
    <location>
        <begin position="319"/>
        <end position="347"/>
    </location>
</feature>
<organism evidence="8 9">
    <name type="scientific">Methanosuratincola subterraneus</name>
    <dbReference type="NCBI Taxonomy" id="2593994"/>
    <lineage>
        <taxon>Archaea</taxon>
        <taxon>Thermoproteota</taxon>
        <taxon>Methanosuratincolia</taxon>
        <taxon>Candidatus Methanomethylicales</taxon>
        <taxon>Candidatus Methanomethylicaceae</taxon>
        <taxon>Candidatus Methanosuratincola (ex Vanwonterghem et al. 2016)</taxon>
    </lineage>
</organism>
<evidence type="ECO:0000259" key="7">
    <source>
        <dbReference type="Pfam" id="PF00482"/>
    </source>
</evidence>
<dbReference type="PANTHER" id="PTHR35402:SF1">
    <property type="entry name" value="TYPE II SECRETION SYSTEM PROTEIN GSPF DOMAIN-CONTAINING PROTEIN"/>
    <property type="match status" value="1"/>
</dbReference>
<keyword evidence="2" id="KW-1003">Cell membrane</keyword>
<evidence type="ECO:0000256" key="1">
    <source>
        <dbReference type="ARBA" id="ARBA00004651"/>
    </source>
</evidence>
<reference evidence="8 9" key="1">
    <citation type="submission" date="2018-12" db="EMBL/GenBank/DDBJ databases">
        <title>The complete genome of the methanogenic archaea of the candidate phylum Verstraetearchaeota, obtained from the metagenome of underground thermal water.</title>
        <authorList>
            <person name="Kadnikov V.V."/>
            <person name="Mardanov A.V."/>
            <person name="Beletsky A.V."/>
            <person name="Karnachuk O.V."/>
            <person name="Ravin N.V."/>
        </authorList>
    </citation>
    <scope>NUCLEOTIDE SEQUENCE [LARGE SCALE GENOMIC DNA]</scope>
    <source>
        <strain evidence="8">Ch88</strain>
    </source>
</reference>